<dbReference type="PRINTS" id="PR00164">
    <property type="entry name" value="ABC2TRNSPORT"/>
</dbReference>
<dbReference type="InterPro" id="IPR047817">
    <property type="entry name" value="ABC2_TM_bact-type"/>
</dbReference>
<feature type="transmembrane region" description="Helical" evidence="10">
    <location>
        <begin position="86"/>
        <end position="107"/>
    </location>
</feature>
<evidence type="ECO:0000256" key="3">
    <source>
        <dbReference type="ARBA" id="ARBA00022448"/>
    </source>
</evidence>
<comment type="subcellular location">
    <subcellularLocation>
        <location evidence="1">Cell inner membrane</location>
        <topology evidence="1">Multi-pass membrane protein</topology>
    </subcellularLocation>
    <subcellularLocation>
        <location evidence="10">Cell membrane</location>
        <topology evidence="10">Multi-pass membrane protein</topology>
    </subcellularLocation>
</comment>
<gene>
    <name evidence="12" type="ORF">WJX64_08375</name>
</gene>
<dbReference type="InterPro" id="IPR013525">
    <property type="entry name" value="ABC2_TM"/>
</dbReference>
<dbReference type="EMBL" id="JBCLVG010000001">
    <property type="protein sequence ID" value="MEN1946558.1"/>
    <property type="molecule type" value="Genomic_DNA"/>
</dbReference>
<feature type="transmembrane region" description="Helical" evidence="10">
    <location>
        <begin position="54"/>
        <end position="74"/>
    </location>
</feature>
<dbReference type="PANTHER" id="PTHR30413">
    <property type="entry name" value="INNER MEMBRANE TRANSPORT PERMEASE"/>
    <property type="match status" value="1"/>
</dbReference>
<evidence type="ECO:0000256" key="8">
    <source>
        <dbReference type="ARBA" id="ARBA00023136"/>
    </source>
</evidence>
<evidence type="ECO:0000313" key="13">
    <source>
        <dbReference type="Proteomes" id="UP001425155"/>
    </source>
</evidence>
<keyword evidence="9" id="KW-0046">Antibiotic resistance</keyword>
<evidence type="ECO:0000256" key="2">
    <source>
        <dbReference type="ARBA" id="ARBA00007783"/>
    </source>
</evidence>
<keyword evidence="8 10" id="KW-0472">Membrane</keyword>
<protein>
    <recommendedName>
        <fullName evidence="10">Transport permease protein</fullName>
    </recommendedName>
</protein>
<dbReference type="Pfam" id="PF01061">
    <property type="entry name" value="ABC2_membrane"/>
    <property type="match status" value="1"/>
</dbReference>
<keyword evidence="3 10" id="KW-0813">Transport</keyword>
<feature type="transmembrane region" description="Helical" evidence="10">
    <location>
        <begin position="127"/>
        <end position="154"/>
    </location>
</feature>
<comment type="caution">
    <text evidence="12">The sequence shown here is derived from an EMBL/GenBank/DDBJ whole genome shotgun (WGS) entry which is preliminary data.</text>
</comment>
<reference evidence="12 13" key="1">
    <citation type="submission" date="2024-03" db="EMBL/GenBank/DDBJ databases">
        <title>YIM 134122 draft genome.</title>
        <authorList>
            <person name="Zuo S."/>
            <person name="Xiong L."/>
        </authorList>
    </citation>
    <scope>NUCLEOTIDE SEQUENCE [LARGE SCALE GENOMIC DNA]</scope>
    <source>
        <strain evidence="12 13">YIM 134122</strain>
    </source>
</reference>
<accession>A0ABU9W3I3</accession>
<organism evidence="12 13">
    <name type="scientific">Leifsonia stereocauli</name>
    <dbReference type="NCBI Taxonomy" id="3134136"/>
    <lineage>
        <taxon>Bacteria</taxon>
        <taxon>Bacillati</taxon>
        <taxon>Actinomycetota</taxon>
        <taxon>Actinomycetes</taxon>
        <taxon>Micrococcales</taxon>
        <taxon>Microbacteriaceae</taxon>
        <taxon>Leifsonia</taxon>
    </lineage>
</organism>
<feature type="domain" description="ABC transmembrane type-2" evidence="11">
    <location>
        <begin position="53"/>
        <end position="288"/>
    </location>
</feature>
<evidence type="ECO:0000256" key="7">
    <source>
        <dbReference type="ARBA" id="ARBA00022989"/>
    </source>
</evidence>
<evidence type="ECO:0000256" key="9">
    <source>
        <dbReference type="ARBA" id="ARBA00023251"/>
    </source>
</evidence>
<dbReference type="Proteomes" id="UP001425155">
    <property type="component" value="Unassembled WGS sequence"/>
</dbReference>
<evidence type="ECO:0000259" key="11">
    <source>
        <dbReference type="PROSITE" id="PS51012"/>
    </source>
</evidence>
<feature type="transmembrane region" description="Helical" evidence="10">
    <location>
        <begin position="197"/>
        <end position="218"/>
    </location>
</feature>
<comment type="similarity">
    <text evidence="2 10">Belongs to the ABC-2 integral membrane protein family.</text>
</comment>
<keyword evidence="7 10" id="KW-1133">Transmembrane helix</keyword>
<dbReference type="RefSeq" id="WP_342112994.1">
    <property type="nucleotide sequence ID" value="NZ_JBCAUN010000001.1"/>
</dbReference>
<keyword evidence="13" id="KW-1185">Reference proteome</keyword>
<proteinExistence type="inferred from homology"/>
<feature type="transmembrane region" description="Helical" evidence="10">
    <location>
        <begin position="163"/>
        <end position="191"/>
    </location>
</feature>
<sequence>MSTRTVDEPLREVGRSGGNRGFAASFREIYGYRQLLRRLVQRELRAKYKNSSLGILWSLVRPLAQLLIYYIAIGQFLGAARAIPDFAIFVFTGLTVWGLYSEIVSAGTTSIVGNAGLVKKVYVPREIFPLAAVGGAMFNFLVQFFILVVATVVLGRAPLHWDLLYAVGSIAIVVVLGTALALVLSALNVYLRDVQHLVEIMLLIFFWASPITYSMRFVNDALHGSLLEELYLANPVTLAVIGMQKAMWMAGAEDPTQYWPSHLALRMAIALVASIVLFFVAQSIFSRLQSNFAQEL</sequence>
<keyword evidence="4 10" id="KW-1003">Cell membrane</keyword>
<evidence type="ECO:0000256" key="10">
    <source>
        <dbReference type="RuleBase" id="RU361157"/>
    </source>
</evidence>
<evidence type="ECO:0000256" key="1">
    <source>
        <dbReference type="ARBA" id="ARBA00004429"/>
    </source>
</evidence>
<feature type="transmembrane region" description="Helical" evidence="10">
    <location>
        <begin position="263"/>
        <end position="281"/>
    </location>
</feature>
<evidence type="ECO:0000256" key="5">
    <source>
        <dbReference type="ARBA" id="ARBA00022519"/>
    </source>
</evidence>
<evidence type="ECO:0000256" key="4">
    <source>
        <dbReference type="ARBA" id="ARBA00022475"/>
    </source>
</evidence>
<dbReference type="PANTHER" id="PTHR30413:SF8">
    <property type="entry name" value="TRANSPORT PERMEASE PROTEIN"/>
    <property type="match status" value="1"/>
</dbReference>
<name>A0ABU9W3I3_9MICO</name>
<evidence type="ECO:0000256" key="6">
    <source>
        <dbReference type="ARBA" id="ARBA00022692"/>
    </source>
</evidence>
<keyword evidence="5" id="KW-0997">Cell inner membrane</keyword>
<evidence type="ECO:0000313" key="12">
    <source>
        <dbReference type="EMBL" id="MEN1946558.1"/>
    </source>
</evidence>
<dbReference type="InterPro" id="IPR000412">
    <property type="entry name" value="ABC_2_transport"/>
</dbReference>
<keyword evidence="6 10" id="KW-0812">Transmembrane</keyword>
<dbReference type="PROSITE" id="PS51012">
    <property type="entry name" value="ABC_TM2"/>
    <property type="match status" value="1"/>
</dbReference>